<comment type="caution">
    <text evidence="2">The sequence shown here is derived from an EMBL/GenBank/DDBJ whole genome shotgun (WGS) entry which is preliminary data.</text>
</comment>
<reference evidence="2" key="1">
    <citation type="submission" date="2023-04" db="EMBL/GenBank/DDBJ databases">
        <title>Chromosome-level genome of Chaenocephalus aceratus.</title>
        <authorList>
            <person name="Park H."/>
        </authorList>
    </citation>
    <scope>NUCLEOTIDE SEQUENCE</scope>
    <source>
        <strain evidence="2">DE</strain>
        <tissue evidence="2">Muscle</tissue>
    </source>
</reference>
<evidence type="ECO:0000256" key="1">
    <source>
        <dbReference type="SAM" id="MobiDB-lite"/>
    </source>
</evidence>
<accession>A0AAD9ETR6</accession>
<proteinExistence type="predicted"/>
<dbReference type="EMBL" id="JASDAP010000024">
    <property type="protein sequence ID" value="KAK1881103.1"/>
    <property type="molecule type" value="Genomic_DNA"/>
</dbReference>
<protein>
    <submittedName>
        <fullName evidence="2">T-box transcription factor TBX6</fullName>
    </submittedName>
</protein>
<name>A0AAD9ETR6_DISEL</name>
<sequence>MLSMEMYPSLTLGPQRIGDCFYRDRPAPAHMPMFPPAARDMAAKALPQRMLPPPPNDPTTKPQKIR</sequence>
<organism evidence="2 3">
    <name type="scientific">Dissostichus eleginoides</name>
    <name type="common">Patagonian toothfish</name>
    <name type="synonym">Dissostichus amissus</name>
    <dbReference type="NCBI Taxonomy" id="100907"/>
    <lineage>
        <taxon>Eukaryota</taxon>
        <taxon>Metazoa</taxon>
        <taxon>Chordata</taxon>
        <taxon>Craniata</taxon>
        <taxon>Vertebrata</taxon>
        <taxon>Euteleostomi</taxon>
        <taxon>Actinopterygii</taxon>
        <taxon>Neopterygii</taxon>
        <taxon>Teleostei</taxon>
        <taxon>Neoteleostei</taxon>
        <taxon>Acanthomorphata</taxon>
        <taxon>Eupercaria</taxon>
        <taxon>Perciformes</taxon>
        <taxon>Notothenioidei</taxon>
        <taxon>Nototheniidae</taxon>
        <taxon>Dissostichus</taxon>
    </lineage>
</organism>
<dbReference type="Proteomes" id="UP001228049">
    <property type="component" value="Unassembled WGS sequence"/>
</dbReference>
<keyword evidence="3" id="KW-1185">Reference proteome</keyword>
<feature type="region of interest" description="Disordered" evidence="1">
    <location>
        <begin position="46"/>
        <end position="66"/>
    </location>
</feature>
<evidence type="ECO:0000313" key="2">
    <source>
        <dbReference type="EMBL" id="KAK1881103.1"/>
    </source>
</evidence>
<dbReference type="AlphaFoldDB" id="A0AAD9ETR6"/>
<gene>
    <name evidence="2" type="ORF">KUDE01_024271</name>
</gene>
<evidence type="ECO:0000313" key="3">
    <source>
        <dbReference type="Proteomes" id="UP001228049"/>
    </source>
</evidence>